<dbReference type="InterPro" id="IPR032311">
    <property type="entry name" value="DUF4982"/>
</dbReference>
<dbReference type="PANTHER" id="PTHR42732:SF1">
    <property type="entry name" value="BETA-MANNOSIDASE"/>
    <property type="match status" value="1"/>
</dbReference>
<keyword evidence="2 9" id="KW-0378">Hydrolase</keyword>
<dbReference type="Gene3D" id="2.60.120.260">
    <property type="entry name" value="Galactose-binding domain-like"/>
    <property type="match status" value="1"/>
</dbReference>
<feature type="domain" description="Glycosyl hydrolases family 2 sugar binding" evidence="6">
    <location>
        <begin position="58"/>
        <end position="180"/>
    </location>
</feature>
<dbReference type="InterPro" id="IPR013783">
    <property type="entry name" value="Ig-like_fold"/>
</dbReference>
<dbReference type="Gene3D" id="2.60.40.10">
    <property type="entry name" value="Immunoglobulins"/>
    <property type="match status" value="2"/>
</dbReference>
<dbReference type="InterPro" id="IPR006101">
    <property type="entry name" value="Glyco_hydro_2"/>
</dbReference>
<evidence type="ECO:0000256" key="1">
    <source>
        <dbReference type="ARBA" id="ARBA00007401"/>
    </source>
</evidence>
<evidence type="ECO:0000313" key="9">
    <source>
        <dbReference type="EMBL" id="PWG80507.1"/>
    </source>
</evidence>
<keyword evidence="10" id="KW-1185">Reference proteome</keyword>
<proteinExistence type="inferred from homology"/>
<sequence length="901" mass="102422">MKSFANFIAILLIISNPLYSRSLDGDFRVGKISLNDNWKFTKDPQGKGLKDNASLQWQDVSFPHTWNAHDVMDDDPGYFRGIGWYKKKIKINPELKGKQLFLYFDGANQQTEVWVNGKIAGKHTGGYTRFCIPISNCLDFNSQANNEIILKVDNSHNENIPPLSADFTFFGGVYRNVYLVVKDDVYFDLTDYASNGIYVSTPSVSEKSASVLVRSKLNNSAANVQRILIETILMDSLGNKVTSTSSSLKLAAGSKAEISQEMKGIHNPHLWSPDNPYLYKVVSRIFDARSKRQIDEVINPLGFRWFRFDPDEGFFLNGKRCKLIGTSRHQDYKNLGNAIPAELHIRDIELLKEMGGNFLRIAHYPQDPVILEMCDKLGILASVEIPVVNAITESEEFYNNCREMQIEMIRQNYNHPAVILWAYMNEVLLKPKFGNDAQRQEAYYKNIKALVQNLEDLTRKEDPTRYTFVSNHGAYDLYKKVGLTSIPMVIGWNLYQGWYGDKIEGFGQFLDKFHKENPGKPLMVTEYGADADPRLRTFNPLRFDKTVEYASFYHEVYLKEIQKRDFVAGAAVWNLADFNSEPREETMPHMNNKGLLTWDRKPKDIYYLYQAALLKKPFVRIASRGWNLRSGIAMSDKDLFCLQKLKVYTNQKEVTLIVNGKDLGTKTVEDHIGEWDVPFLDGVNSVEAIAMQQGVSFKDYTEIDFKLLPYNLSSGSIPFKEMNIISGTQRFFVDDQKYIVWIPDQPYRPGSWGYTGGKPFKLNNGNKDGYGSDRNIKGTFDDPLFQTQQVGITEYRLDVPDGLYHISLYFSELNGGKEKAPLLYNLNNTVAPKTDSARVFDVSVNGKQLIDALNIKEEAGINRGIIKSTAVLVEGGKGIGIKFNAVEGDPVLNALQVRKVF</sequence>
<feature type="domain" description="Glycoside hydrolase family 2 catalytic" evidence="5">
    <location>
        <begin position="311"/>
        <end position="610"/>
    </location>
</feature>
<dbReference type="InterPro" id="IPR051913">
    <property type="entry name" value="GH2_Domain-Containing"/>
</dbReference>
<dbReference type="GO" id="GO:0005975">
    <property type="term" value="P:carbohydrate metabolic process"/>
    <property type="evidence" value="ECO:0007669"/>
    <property type="project" value="InterPro"/>
</dbReference>
<dbReference type="InterPro" id="IPR006102">
    <property type="entry name" value="Ig-like_GH2"/>
</dbReference>
<name>A0A2U2PGH0_9SPHI</name>
<feature type="domain" description="DUF4982" evidence="8">
    <location>
        <begin position="645"/>
        <end position="694"/>
    </location>
</feature>
<dbReference type="InterPro" id="IPR008979">
    <property type="entry name" value="Galactose-bd-like_sf"/>
</dbReference>
<dbReference type="GO" id="GO:0004553">
    <property type="term" value="F:hydrolase activity, hydrolyzing O-glycosyl compounds"/>
    <property type="evidence" value="ECO:0007669"/>
    <property type="project" value="InterPro"/>
</dbReference>
<dbReference type="InterPro" id="IPR021720">
    <property type="entry name" value="Malectin_dom"/>
</dbReference>
<dbReference type="AlphaFoldDB" id="A0A2U2PGH0"/>
<dbReference type="SUPFAM" id="SSF49303">
    <property type="entry name" value="beta-Galactosidase/glucuronidase domain"/>
    <property type="match status" value="1"/>
</dbReference>
<dbReference type="Pfam" id="PF02836">
    <property type="entry name" value="Glyco_hydro_2_C"/>
    <property type="match status" value="1"/>
</dbReference>
<feature type="domain" description="Malectin" evidence="7">
    <location>
        <begin position="724"/>
        <end position="868"/>
    </location>
</feature>
<keyword evidence="3" id="KW-0326">Glycosidase</keyword>
<dbReference type="Pfam" id="PF11721">
    <property type="entry name" value="Malectin"/>
    <property type="match status" value="1"/>
</dbReference>
<reference evidence="9 10" key="1">
    <citation type="submission" date="2018-04" db="EMBL/GenBank/DDBJ databases">
        <title>Pedobacter chongqingensis sp. nov., isolated from a rottenly hemp rope.</title>
        <authorList>
            <person name="Cai Y."/>
        </authorList>
    </citation>
    <scope>NUCLEOTIDE SEQUENCE [LARGE SCALE GENOMIC DNA]</scope>
    <source>
        <strain evidence="9 10">FJ4-8</strain>
    </source>
</reference>
<dbReference type="Gene3D" id="2.60.120.430">
    <property type="entry name" value="Galactose-binding lectin"/>
    <property type="match status" value="1"/>
</dbReference>
<dbReference type="OrthoDB" id="9801077at2"/>
<evidence type="ECO:0000259" key="8">
    <source>
        <dbReference type="Pfam" id="PF16355"/>
    </source>
</evidence>
<organism evidence="9 10">
    <name type="scientific">Pararcticibacter amylolyticus</name>
    <dbReference type="NCBI Taxonomy" id="2173175"/>
    <lineage>
        <taxon>Bacteria</taxon>
        <taxon>Pseudomonadati</taxon>
        <taxon>Bacteroidota</taxon>
        <taxon>Sphingobacteriia</taxon>
        <taxon>Sphingobacteriales</taxon>
        <taxon>Sphingobacteriaceae</taxon>
        <taxon>Pararcticibacter</taxon>
    </lineage>
</organism>
<dbReference type="Pfam" id="PF00703">
    <property type="entry name" value="Glyco_hydro_2"/>
    <property type="match status" value="1"/>
</dbReference>
<dbReference type="EMBL" id="QEAS01000008">
    <property type="protein sequence ID" value="PWG80507.1"/>
    <property type="molecule type" value="Genomic_DNA"/>
</dbReference>
<evidence type="ECO:0000256" key="2">
    <source>
        <dbReference type="ARBA" id="ARBA00022801"/>
    </source>
</evidence>
<evidence type="ECO:0000259" key="5">
    <source>
        <dbReference type="Pfam" id="PF02836"/>
    </source>
</evidence>
<feature type="domain" description="Glycoside hydrolase family 2 immunoglobulin-like beta-sandwich" evidence="4">
    <location>
        <begin position="201"/>
        <end position="304"/>
    </location>
</feature>
<comment type="caution">
    <text evidence="9">The sequence shown here is derived from an EMBL/GenBank/DDBJ whole genome shotgun (WGS) entry which is preliminary data.</text>
</comment>
<accession>A0A2U2PGH0</accession>
<protein>
    <submittedName>
        <fullName evidence="9">Glycoside hydrolase family 2</fullName>
    </submittedName>
</protein>
<evidence type="ECO:0000313" key="10">
    <source>
        <dbReference type="Proteomes" id="UP000245647"/>
    </source>
</evidence>
<dbReference type="InterPro" id="IPR006104">
    <property type="entry name" value="Glyco_hydro_2_N"/>
</dbReference>
<evidence type="ECO:0000256" key="3">
    <source>
        <dbReference type="ARBA" id="ARBA00023295"/>
    </source>
</evidence>
<evidence type="ECO:0000259" key="6">
    <source>
        <dbReference type="Pfam" id="PF02837"/>
    </source>
</evidence>
<evidence type="ECO:0000259" key="4">
    <source>
        <dbReference type="Pfam" id="PF00703"/>
    </source>
</evidence>
<dbReference type="InterPro" id="IPR017853">
    <property type="entry name" value="GH"/>
</dbReference>
<dbReference type="SUPFAM" id="SSF51445">
    <property type="entry name" value="(Trans)glycosidases"/>
    <property type="match status" value="1"/>
</dbReference>
<comment type="similarity">
    <text evidence="1">Belongs to the glycosyl hydrolase 2 family.</text>
</comment>
<dbReference type="Pfam" id="PF16355">
    <property type="entry name" value="DUF4982"/>
    <property type="match status" value="1"/>
</dbReference>
<dbReference type="RefSeq" id="WP_109415794.1">
    <property type="nucleotide sequence ID" value="NZ_QEAS01000008.1"/>
</dbReference>
<dbReference type="Proteomes" id="UP000245647">
    <property type="component" value="Unassembled WGS sequence"/>
</dbReference>
<dbReference type="InterPro" id="IPR006103">
    <property type="entry name" value="Glyco_hydro_2_cat"/>
</dbReference>
<dbReference type="Gene3D" id="3.20.20.80">
    <property type="entry name" value="Glycosidases"/>
    <property type="match status" value="1"/>
</dbReference>
<dbReference type="Pfam" id="PF02837">
    <property type="entry name" value="Glyco_hydro_2_N"/>
    <property type="match status" value="1"/>
</dbReference>
<dbReference type="SUPFAM" id="SSF49785">
    <property type="entry name" value="Galactose-binding domain-like"/>
    <property type="match status" value="1"/>
</dbReference>
<dbReference type="InterPro" id="IPR036156">
    <property type="entry name" value="Beta-gal/glucu_dom_sf"/>
</dbReference>
<gene>
    <name evidence="9" type="ORF">DDR33_10745</name>
</gene>
<dbReference type="PANTHER" id="PTHR42732">
    <property type="entry name" value="BETA-GALACTOSIDASE"/>
    <property type="match status" value="1"/>
</dbReference>
<evidence type="ECO:0000259" key="7">
    <source>
        <dbReference type="Pfam" id="PF11721"/>
    </source>
</evidence>
<dbReference type="PRINTS" id="PR00132">
    <property type="entry name" value="GLHYDRLASE2"/>
</dbReference>